<sequence length="30" mass="3290">MEEIAAMNNVIYLIGLVVVVLAILSFLGFH</sequence>
<organism evidence="2 3">
    <name type="scientific">Mesorhizobium prunaredense</name>
    <dbReference type="NCBI Taxonomy" id="1631249"/>
    <lineage>
        <taxon>Bacteria</taxon>
        <taxon>Pseudomonadati</taxon>
        <taxon>Pseudomonadota</taxon>
        <taxon>Alphaproteobacteria</taxon>
        <taxon>Hyphomicrobiales</taxon>
        <taxon>Phyllobacteriaceae</taxon>
        <taxon>Mesorhizobium</taxon>
    </lineage>
</organism>
<name>A0A1R3V4Z6_9HYPH</name>
<evidence type="ECO:0000313" key="3">
    <source>
        <dbReference type="Proteomes" id="UP000188388"/>
    </source>
</evidence>
<gene>
    <name evidence="2" type="ORF">BQ8794_20042</name>
</gene>
<dbReference type="Proteomes" id="UP000188388">
    <property type="component" value="Unassembled WGS sequence"/>
</dbReference>
<keyword evidence="3" id="KW-1185">Reference proteome</keyword>
<keyword evidence="1" id="KW-0812">Transmembrane</keyword>
<proteinExistence type="predicted"/>
<evidence type="ECO:0000256" key="1">
    <source>
        <dbReference type="SAM" id="Phobius"/>
    </source>
</evidence>
<keyword evidence="1" id="KW-1133">Transmembrane helix</keyword>
<protein>
    <submittedName>
        <fullName evidence="2">Uncharacterized protein</fullName>
    </submittedName>
</protein>
<keyword evidence="1" id="KW-0472">Membrane</keyword>
<reference evidence="3" key="1">
    <citation type="submission" date="2017-01" db="EMBL/GenBank/DDBJ databases">
        <authorList>
            <person name="Brunel B."/>
        </authorList>
    </citation>
    <scope>NUCLEOTIDE SEQUENCE [LARGE SCALE GENOMIC DNA]</scope>
</reference>
<dbReference type="EMBL" id="FTPD01000012">
    <property type="protein sequence ID" value="SIT54985.1"/>
    <property type="molecule type" value="Genomic_DNA"/>
</dbReference>
<evidence type="ECO:0000313" key="2">
    <source>
        <dbReference type="EMBL" id="SIT54985.1"/>
    </source>
</evidence>
<dbReference type="AlphaFoldDB" id="A0A1R3V4Z6"/>
<feature type="transmembrane region" description="Helical" evidence="1">
    <location>
        <begin position="6"/>
        <end position="29"/>
    </location>
</feature>
<accession>A0A1R3V4Z6</accession>